<sequence length="175" mass="19417">MAGVSVTDLENVLIVFNQKCLNAFQRHSDVGGIHHFTDPDAFFAFGVGKATVFPDFINNILSALLRREIQIMKYDYRRIGLLGKFPDAFQRFILMFYTRLFKVRQEKKLMRDSVLQLGLSPSKGLPGGAGHQNTDTDPSSPPLSHQAGCRCCCAGKIWLCAETVPVPASQRSADP</sequence>
<name>A0A1R3L0P6_9ROSI</name>
<organism evidence="1 2">
    <name type="scientific">Corchorus olitorius</name>
    <dbReference type="NCBI Taxonomy" id="93759"/>
    <lineage>
        <taxon>Eukaryota</taxon>
        <taxon>Viridiplantae</taxon>
        <taxon>Streptophyta</taxon>
        <taxon>Embryophyta</taxon>
        <taxon>Tracheophyta</taxon>
        <taxon>Spermatophyta</taxon>
        <taxon>Magnoliopsida</taxon>
        <taxon>eudicotyledons</taxon>
        <taxon>Gunneridae</taxon>
        <taxon>Pentapetalae</taxon>
        <taxon>rosids</taxon>
        <taxon>malvids</taxon>
        <taxon>Malvales</taxon>
        <taxon>Malvaceae</taxon>
        <taxon>Grewioideae</taxon>
        <taxon>Apeibeae</taxon>
        <taxon>Corchorus</taxon>
    </lineage>
</organism>
<dbReference type="Proteomes" id="UP000187203">
    <property type="component" value="Unassembled WGS sequence"/>
</dbReference>
<protein>
    <submittedName>
        <fullName evidence="1">Uncharacterized protein</fullName>
    </submittedName>
</protein>
<dbReference type="EMBL" id="AWUE01005764">
    <property type="protein sequence ID" value="OMP12869.1"/>
    <property type="molecule type" value="Genomic_DNA"/>
</dbReference>
<evidence type="ECO:0000313" key="2">
    <source>
        <dbReference type="Proteomes" id="UP000187203"/>
    </source>
</evidence>
<proteinExistence type="predicted"/>
<dbReference type="AlphaFoldDB" id="A0A1R3L0P6"/>
<keyword evidence="2" id="KW-1185">Reference proteome</keyword>
<reference evidence="2" key="1">
    <citation type="submission" date="2013-09" db="EMBL/GenBank/DDBJ databases">
        <title>Corchorus olitorius genome sequencing.</title>
        <authorList>
            <person name="Alam M."/>
            <person name="Haque M.S."/>
            <person name="Islam M.S."/>
            <person name="Emdad E.M."/>
            <person name="Islam M.M."/>
            <person name="Ahmed B."/>
            <person name="Halim A."/>
            <person name="Hossen Q.M.M."/>
            <person name="Hossain M.Z."/>
            <person name="Ahmed R."/>
            <person name="Khan M.M."/>
            <person name="Islam R."/>
            <person name="Rashid M.M."/>
            <person name="Khan S.A."/>
            <person name="Rahman M.S."/>
            <person name="Alam M."/>
            <person name="Yahiya A.S."/>
            <person name="Khan M.S."/>
            <person name="Azam M.S."/>
            <person name="Haque T."/>
            <person name="Lashkar M.Z.H."/>
            <person name="Akhand A.I."/>
            <person name="Morshed G."/>
            <person name="Roy S."/>
            <person name="Uddin K.S."/>
            <person name="Rabeya T."/>
            <person name="Hossain A.S."/>
            <person name="Chowdhury A."/>
            <person name="Snigdha A.R."/>
            <person name="Mortoza M.S."/>
            <person name="Matin S.A."/>
            <person name="Hoque S.M.E."/>
            <person name="Islam M.K."/>
            <person name="Roy D.K."/>
            <person name="Haider R."/>
            <person name="Moosa M.M."/>
            <person name="Elias S.M."/>
            <person name="Hasan A.M."/>
            <person name="Jahan S."/>
            <person name="Shafiuddin M."/>
            <person name="Mahmood N."/>
            <person name="Shommy N.S."/>
        </authorList>
    </citation>
    <scope>NUCLEOTIDE SEQUENCE [LARGE SCALE GENOMIC DNA]</scope>
    <source>
        <strain evidence="2">cv. O-4</strain>
    </source>
</reference>
<accession>A0A1R3L0P6</accession>
<gene>
    <name evidence="1" type="ORF">COLO4_02658</name>
</gene>
<evidence type="ECO:0000313" key="1">
    <source>
        <dbReference type="EMBL" id="OMP12869.1"/>
    </source>
</evidence>
<comment type="caution">
    <text evidence="1">The sequence shown here is derived from an EMBL/GenBank/DDBJ whole genome shotgun (WGS) entry which is preliminary data.</text>
</comment>